<reference evidence="1 2" key="1">
    <citation type="journal article" date="2014" name="Genome Announc.">
        <title>Whole Genome Sequence of the Probiotic Strain Lactobacillus paracasei N1115, Isolated from Traditional Chinese Fermented Milk.</title>
        <authorList>
            <person name="Wang S."/>
            <person name="Zhu H."/>
            <person name="He F."/>
            <person name="Luo Y."/>
            <person name="Kang Z."/>
            <person name="Lu C."/>
            <person name="Feng L."/>
            <person name="Lu X."/>
            <person name="Xue Y."/>
            <person name="Wang H."/>
        </authorList>
    </citation>
    <scope>NUCLEOTIDE SEQUENCE [LARGE SCALE GENOMIC DNA]</scope>
    <source>
        <strain evidence="1 2">N1115</strain>
    </source>
</reference>
<evidence type="ECO:0000313" key="2">
    <source>
        <dbReference type="Proteomes" id="UP000019441"/>
    </source>
</evidence>
<proteinExistence type="predicted"/>
<dbReference type="KEGG" id="lpq:AF91_11105"/>
<gene>
    <name evidence="1" type="ORF">AF91_11105</name>
</gene>
<dbReference type="EMBL" id="CP007122">
    <property type="protein sequence ID" value="AHJ33684.1"/>
    <property type="molecule type" value="Genomic_DNA"/>
</dbReference>
<dbReference type="Proteomes" id="UP000019441">
    <property type="component" value="Chromosome"/>
</dbReference>
<protein>
    <submittedName>
        <fullName evidence="1">Uncharacterized protein</fullName>
    </submittedName>
</protein>
<accession>A0A806LAM9</accession>
<evidence type="ECO:0000313" key="1">
    <source>
        <dbReference type="EMBL" id="AHJ33684.1"/>
    </source>
</evidence>
<dbReference type="AlphaFoldDB" id="A0A806LAM9"/>
<organism evidence="1 2">
    <name type="scientific">Lacticaseibacillus paracasei N1115</name>
    <dbReference type="NCBI Taxonomy" id="1446494"/>
    <lineage>
        <taxon>Bacteria</taxon>
        <taxon>Bacillati</taxon>
        <taxon>Bacillota</taxon>
        <taxon>Bacilli</taxon>
        <taxon>Lactobacillales</taxon>
        <taxon>Lactobacillaceae</taxon>
        <taxon>Lacticaseibacillus</taxon>
    </lineage>
</organism>
<sequence length="122" mass="13664">MTKETKQDVFEDALRALEEFGEQGSSWEMAYDDLSARYAAASDGDTDCPYCHEPHKLIESELGNFLRIGMTGGNEWDRIEPEKIKGAAIHTCEAVGFDNAEVDDPIVINYCPMCGRRLEAKQ</sequence>
<name>A0A806LAM9_LACPA</name>